<protein>
    <submittedName>
        <fullName evidence="2">Uncharacterized protein</fullName>
    </submittedName>
</protein>
<evidence type="ECO:0000313" key="2">
    <source>
        <dbReference type="EMBL" id="SCB51511.1"/>
    </source>
</evidence>
<sequence>MDGFDLLLKAAGAVLVAGGGAAALILGPLRYLADKWLTSKFNQRLEQFKHVQQVEMENLRFKIDSMFDRTTKLHQREFDVVPAAWALLVECKNQVTSLIAAFQQYPDLDRMTDPQLDEFLEGSFLAKWQRDELKAAAKKVDYYIDAVFYHRYDQARAACREAHVYVLKNGIFMPREMKEKFDRISDLAWKALVEHQINHSDKPMPRLEEARDALNKEGEPLMNSLEEAIQSGLRDGHID</sequence>
<name>A0A1C3XGW4_9BRAD</name>
<evidence type="ECO:0000313" key="3">
    <source>
        <dbReference type="Proteomes" id="UP000183174"/>
    </source>
</evidence>
<accession>A0A1C3XGW4</accession>
<keyword evidence="1" id="KW-0812">Transmembrane</keyword>
<keyword evidence="1" id="KW-1133">Transmembrane helix</keyword>
<organism evidence="2 3">
    <name type="scientific">Bradyrhizobium yuanmingense</name>
    <dbReference type="NCBI Taxonomy" id="108015"/>
    <lineage>
        <taxon>Bacteria</taxon>
        <taxon>Pseudomonadati</taxon>
        <taxon>Pseudomonadota</taxon>
        <taxon>Alphaproteobacteria</taxon>
        <taxon>Hyphomicrobiales</taxon>
        <taxon>Nitrobacteraceae</taxon>
        <taxon>Bradyrhizobium</taxon>
    </lineage>
</organism>
<gene>
    <name evidence="2" type="ORF">GA0061099_10194</name>
</gene>
<evidence type="ECO:0000256" key="1">
    <source>
        <dbReference type="SAM" id="Phobius"/>
    </source>
</evidence>
<feature type="transmembrane region" description="Helical" evidence="1">
    <location>
        <begin position="6"/>
        <end position="26"/>
    </location>
</feature>
<dbReference type="EMBL" id="FMAE01000019">
    <property type="protein sequence ID" value="SCB51511.1"/>
    <property type="molecule type" value="Genomic_DNA"/>
</dbReference>
<dbReference type="RefSeq" id="WP_074448327.1">
    <property type="nucleotide sequence ID" value="NZ_FMAE01000019.1"/>
</dbReference>
<dbReference type="Proteomes" id="UP000183174">
    <property type="component" value="Unassembled WGS sequence"/>
</dbReference>
<reference evidence="2 3" key="1">
    <citation type="submission" date="2016-08" db="EMBL/GenBank/DDBJ databases">
        <authorList>
            <person name="Seilhamer J.J."/>
        </authorList>
    </citation>
    <scope>NUCLEOTIDE SEQUENCE [LARGE SCALE GENOMIC DNA]</scope>
    <source>
        <strain evidence="2 3">CCBAU 10071</strain>
    </source>
</reference>
<keyword evidence="1" id="KW-0472">Membrane</keyword>
<dbReference type="AlphaFoldDB" id="A0A1C3XGW4"/>
<proteinExistence type="predicted"/>